<dbReference type="Proteomes" id="UP000301737">
    <property type="component" value="Unassembled WGS sequence"/>
</dbReference>
<evidence type="ECO:0000259" key="2">
    <source>
        <dbReference type="PROSITE" id="PS51471"/>
    </source>
</evidence>
<proteinExistence type="inferred from homology"/>
<dbReference type="GO" id="GO:0046872">
    <property type="term" value="F:metal ion binding"/>
    <property type="evidence" value="ECO:0007669"/>
    <property type="project" value="UniProtKB-KW"/>
</dbReference>
<comment type="similarity">
    <text evidence="1">Belongs to the iron/ascorbate-dependent oxidoreductase family.</text>
</comment>
<dbReference type="InterPro" id="IPR050231">
    <property type="entry name" value="Iron_ascorbate_oxido_reductase"/>
</dbReference>
<protein>
    <recommendedName>
        <fullName evidence="2">Fe2OG dioxygenase domain-containing protein</fullName>
    </recommendedName>
</protein>
<dbReference type="PROSITE" id="PS51471">
    <property type="entry name" value="FE2OG_OXY"/>
    <property type="match status" value="1"/>
</dbReference>
<dbReference type="InterPro" id="IPR026992">
    <property type="entry name" value="DIOX_N"/>
</dbReference>
<dbReference type="InterPro" id="IPR005123">
    <property type="entry name" value="Oxoglu/Fe-dep_dioxygenase_dom"/>
</dbReference>
<name>A0A4C2EBK5_9SACH</name>
<evidence type="ECO:0000256" key="1">
    <source>
        <dbReference type="RuleBase" id="RU003682"/>
    </source>
</evidence>
<feature type="domain" description="Fe2OG dioxygenase" evidence="2">
    <location>
        <begin position="171"/>
        <end position="289"/>
    </location>
</feature>
<keyword evidence="1" id="KW-0408">Iron</keyword>
<organism evidence="3 4">
    <name type="scientific">Zygosaccharomyces mellis</name>
    <dbReference type="NCBI Taxonomy" id="42258"/>
    <lineage>
        <taxon>Eukaryota</taxon>
        <taxon>Fungi</taxon>
        <taxon>Dikarya</taxon>
        <taxon>Ascomycota</taxon>
        <taxon>Saccharomycotina</taxon>
        <taxon>Saccharomycetes</taxon>
        <taxon>Saccharomycetales</taxon>
        <taxon>Saccharomycetaceae</taxon>
        <taxon>Zygosaccharomyces</taxon>
    </lineage>
</organism>
<gene>
    <name evidence="3" type="ORF">ZYGM_000675</name>
</gene>
<sequence>MKLSVIDISEPEERILQPLLEAAMKQGFLLVDGHAFTQTEVDELFTMCKEFFTGTTQEEKLKYPIDQRNFGYSSLTAENLNPNQSIDYKESFNFSQINFANGIVNQTPNYVLNQFDYTNPVPPFFTERMEILSQIIVKLHAQARHIIKLLSMAMGIEDVNFFLKRFEPSVPSPSTFRILRYPLMRPDLSGKTDPHVRAGAHTDYGALTLLFQKEGEEGLQLQLDENRWTDVEFIPTKHKGLAPPLVVNFGDMLSYWTNNVLKSTLHRVRFEPGQTRHSDRYSVVFFFEPTATTKLVPVPCQLVQDQGAETSTERELTSLEYLSSRLNATYDYT</sequence>
<dbReference type="Gene3D" id="2.60.120.330">
    <property type="entry name" value="B-lactam Antibiotic, Isopenicillin N Synthase, Chain"/>
    <property type="match status" value="1"/>
</dbReference>
<dbReference type="InterPro" id="IPR044861">
    <property type="entry name" value="IPNS-like_FE2OG_OXY"/>
</dbReference>
<dbReference type="InterPro" id="IPR027443">
    <property type="entry name" value="IPNS-like_sf"/>
</dbReference>
<dbReference type="AlphaFoldDB" id="A0A4C2EBK5"/>
<dbReference type="SUPFAM" id="SSF51197">
    <property type="entry name" value="Clavaminate synthase-like"/>
    <property type="match status" value="1"/>
</dbReference>
<dbReference type="Pfam" id="PF14226">
    <property type="entry name" value="DIOX_N"/>
    <property type="match status" value="1"/>
</dbReference>
<dbReference type="Pfam" id="PF03171">
    <property type="entry name" value="2OG-FeII_Oxy"/>
    <property type="match status" value="1"/>
</dbReference>
<accession>A0A4C2EBK5</accession>
<evidence type="ECO:0000313" key="3">
    <source>
        <dbReference type="EMBL" id="GCF01551.1"/>
    </source>
</evidence>
<evidence type="ECO:0000313" key="4">
    <source>
        <dbReference type="Proteomes" id="UP000301737"/>
    </source>
</evidence>
<keyword evidence="1" id="KW-0479">Metal-binding</keyword>
<dbReference type="EMBL" id="BIMX01000035">
    <property type="protein sequence ID" value="GCF01551.1"/>
    <property type="molecule type" value="Genomic_DNA"/>
</dbReference>
<dbReference type="OrthoDB" id="288590at2759"/>
<reference evidence="3 4" key="1">
    <citation type="submission" date="2019-01" db="EMBL/GenBank/DDBJ databases">
        <title>Draft Genome Sequencing of Zygosaccharomyces mellis Ca-7.</title>
        <authorList>
            <person name="Shiwa Y."/>
            <person name="Kanesaki Y."/>
            <person name="Ishige T."/>
            <person name="Mura K."/>
            <person name="Hori T."/>
            <person name="Tamura T."/>
        </authorList>
    </citation>
    <scope>NUCLEOTIDE SEQUENCE [LARGE SCALE GENOMIC DNA]</scope>
    <source>
        <strain evidence="3 4">Ca-7</strain>
    </source>
</reference>
<comment type="caution">
    <text evidence="3">The sequence shown here is derived from an EMBL/GenBank/DDBJ whole genome shotgun (WGS) entry which is preliminary data.</text>
</comment>
<dbReference type="GO" id="GO:0044283">
    <property type="term" value="P:small molecule biosynthetic process"/>
    <property type="evidence" value="ECO:0007669"/>
    <property type="project" value="UniProtKB-ARBA"/>
</dbReference>
<dbReference type="PANTHER" id="PTHR47990">
    <property type="entry name" value="2-OXOGLUTARATE (2OG) AND FE(II)-DEPENDENT OXYGENASE SUPERFAMILY PROTEIN-RELATED"/>
    <property type="match status" value="1"/>
</dbReference>
<keyword evidence="4" id="KW-1185">Reference proteome</keyword>
<dbReference type="GO" id="GO:0016491">
    <property type="term" value="F:oxidoreductase activity"/>
    <property type="evidence" value="ECO:0007669"/>
    <property type="project" value="UniProtKB-KW"/>
</dbReference>
<keyword evidence="1" id="KW-0560">Oxidoreductase</keyword>